<name>A0A0D7BA75_9AGAR</name>
<dbReference type="PANTHER" id="PTHR45662:SF2">
    <property type="entry name" value="PHOSPHATIDYLINOSITOL-3-PHOSPHATASE SAC1"/>
    <property type="match status" value="1"/>
</dbReference>
<dbReference type="GO" id="GO:0043812">
    <property type="term" value="F:phosphatidylinositol-4-phosphate phosphatase activity"/>
    <property type="evidence" value="ECO:0007669"/>
    <property type="project" value="TreeGrafter"/>
</dbReference>
<accession>A0A0D7BA75</accession>
<feature type="transmembrane region" description="Helical" evidence="1">
    <location>
        <begin position="569"/>
        <end position="587"/>
    </location>
</feature>
<dbReference type="GO" id="GO:0005783">
    <property type="term" value="C:endoplasmic reticulum"/>
    <property type="evidence" value="ECO:0007669"/>
    <property type="project" value="TreeGrafter"/>
</dbReference>
<dbReference type="Pfam" id="PF02383">
    <property type="entry name" value="Syja_N"/>
    <property type="match status" value="1"/>
</dbReference>
<gene>
    <name evidence="3" type="ORF">CYLTODRAFT_376139</name>
</gene>
<organism evidence="3 4">
    <name type="scientific">Cylindrobasidium torrendii FP15055 ss-10</name>
    <dbReference type="NCBI Taxonomy" id="1314674"/>
    <lineage>
        <taxon>Eukaryota</taxon>
        <taxon>Fungi</taxon>
        <taxon>Dikarya</taxon>
        <taxon>Basidiomycota</taxon>
        <taxon>Agaricomycotina</taxon>
        <taxon>Agaricomycetes</taxon>
        <taxon>Agaricomycetidae</taxon>
        <taxon>Agaricales</taxon>
        <taxon>Marasmiineae</taxon>
        <taxon>Physalacriaceae</taxon>
        <taxon>Cylindrobasidium</taxon>
    </lineage>
</organism>
<dbReference type="GO" id="GO:0046856">
    <property type="term" value="P:phosphatidylinositol dephosphorylation"/>
    <property type="evidence" value="ECO:0007669"/>
    <property type="project" value="TreeGrafter"/>
</dbReference>
<keyword evidence="1" id="KW-0812">Transmembrane</keyword>
<keyword evidence="1" id="KW-1133">Transmembrane helix</keyword>
<dbReference type="PROSITE" id="PS50275">
    <property type="entry name" value="SAC"/>
    <property type="match status" value="1"/>
</dbReference>
<evidence type="ECO:0000313" key="3">
    <source>
        <dbReference type="EMBL" id="KIY67443.1"/>
    </source>
</evidence>
<keyword evidence="1" id="KW-0472">Membrane</keyword>
<protein>
    <submittedName>
        <fullName evidence="3">Inositol phosphatidylinositol phosphatase</fullName>
    </submittedName>
</protein>
<proteinExistence type="predicted"/>
<feature type="transmembrane region" description="Helical" evidence="1">
    <location>
        <begin position="543"/>
        <end position="562"/>
    </location>
</feature>
<evidence type="ECO:0000313" key="4">
    <source>
        <dbReference type="Proteomes" id="UP000054007"/>
    </source>
</evidence>
<feature type="domain" description="SAC" evidence="2">
    <location>
        <begin position="125"/>
        <end position="469"/>
    </location>
</feature>
<dbReference type="EMBL" id="KN880526">
    <property type="protein sequence ID" value="KIY67443.1"/>
    <property type="molecule type" value="Genomic_DNA"/>
</dbReference>
<evidence type="ECO:0000259" key="2">
    <source>
        <dbReference type="PROSITE" id="PS50275"/>
    </source>
</evidence>
<dbReference type="AlphaFoldDB" id="A0A0D7BA75"/>
<dbReference type="InterPro" id="IPR002013">
    <property type="entry name" value="SAC_dom"/>
</dbReference>
<dbReference type="STRING" id="1314674.A0A0D7BA75"/>
<evidence type="ECO:0000256" key="1">
    <source>
        <dbReference type="SAM" id="Phobius"/>
    </source>
</evidence>
<reference evidence="3 4" key="1">
    <citation type="journal article" date="2015" name="Fungal Genet. Biol.">
        <title>Evolution of novel wood decay mechanisms in Agaricales revealed by the genome sequences of Fistulina hepatica and Cylindrobasidium torrendii.</title>
        <authorList>
            <person name="Floudas D."/>
            <person name="Held B.W."/>
            <person name="Riley R."/>
            <person name="Nagy L.G."/>
            <person name="Koehler G."/>
            <person name="Ransdell A.S."/>
            <person name="Younus H."/>
            <person name="Chow J."/>
            <person name="Chiniquy J."/>
            <person name="Lipzen A."/>
            <person name="Tritt A."/>
            <person name="Sun H."/>
            <person name="Haridas S."/>
            <person name="LaButti K."/>
            <person name="Ohm R.A."/>
            <person name="Kues U."/>
            <person name="Blanchette R.A."/>
            <person name="Grigoriev I.V."/>
            <person name="Minto R.E."/>
            <person name="Hibbett D.S."/>
        </authorList>
    </citation>
    <scope>NUCLEOTIDE SEQUENCE [LARGE SCALE GENOMIC DNA]</scope>
    <source>
        <strain evidence="3 4">FP15055 ss-10</strain>
    </source>
</reference>
<dbReference type="Proteomes" id="UP000054007">
    <property type="component" value="Unassembled WGS sequence"/>
</dbReference>
<dbReference type="PANTHER" id="PTHR45662">
    <property type="entry name" value="PHOSPHATIDYLINOSITIDE PHOSPHATASE SAC1"/>
    <property type="match status" value="1"/>
</dbReference>
<keyword evidence="4" id="KW-1185">Reference proteome</keyword>
<dbReference type="OrthoDB" id="405996at2759"/>
<sequence>MAKSLHERLYLFIDNDSYTFVPSGESAATQSLSIDRTSGTISLNALGTSPPSTARRSPKSVYGIMGIISLSMSEYVVLITGRDLRGRLAGHVIYKATTFDILPLNPNISADTPPHPVEGHLLALLNSHLNSGSFLLSYTFDLSRRLQAQWNTRAEDENRALWQTADDRFFWNKFIQTRLIEAGEKQDLDAYIVPIVFGTFDVRPAFVQGRHMHIALISRRSRYRAGTRYFRRGIDSEGHVANFNETEQIILVEAPNSSIARNGDEFVSKLSFVQIRGSIPLYWAEINTMRYKPDLQIMDKPDTNEATKLHLLEQVSEYGGQVLVNLVNHKGHEKPVKDAYERITAELDIPNVRYNYFDFHTECKSMRWDRISILIDAVKDELDQFGYFHLQDGEAVKTQTGTIRTNCMDNLDRTNVGQGAIAKHVLEKQLQALGVFPPNGTVDDYPQMSKDLREMWADHGDAIAMAYAGSGALKSDFTRTNKRTKMGALEDGVKSAVRYLKNNYLDGARQDAYDLFTGAWVPRRGPTASLFLITDSRPLITRAMPVIAFFSLFMICAGLTLPRTSEYSLLYYFALWWAVFAAALGYMTNNGIDFVSWPKLLPPTDIIYYTGPGFRSARHGMGVSGAKDVSAAMAKTTKWLNGGKRRTLSRMETGDIALSEKKHLD</sequence>